<proteinExistence type="predicted"/>
<evidence type="ECO:0000313" key="2">
    <source>
        <dbReference type="Proteomes" id="UP000053789"/>
    </source>
</evidence>
<accession>A0A0D2HIA5</accession>
<dbReference type="GeneID" id="27699745"/>
<protein>
    <recommendedName>
        <fullName evidence="3">Senescence domain-containing protein</fullName>
    </recommendedName>
</protein>
<dbReference type="OrthoDB" id="5563033at2759"/>
<sequence length="100" mass="10601">MAGQANNDTAASEMGDFLRDVARTTVAGLANAAKHSAEELFDEARQKLVASATTMTRTEIAASTTSLPSLVDTGIGTHWLRNLLGRSEWTLPCVGVKLVL</sequence>
<keyword evidence="2" id="KW-1185">Reference proteome</keyword>
<evidence type="ECO:0000313" key="1">
    <source>
        <dbReference type="EMBL" id="KIW92968.1"/>
    </source>
</evidence>
<evidence type="ECO:0008006" key="3">
    <source>
        <dbReference type="Google" id="ProtNLM"/>
    </source>
</evidence>
<gene>
    <name evidence="1" type="ORF">Z519_06817</name>
</gene>
<organism evidence="1 2">
    <name type="scientific">Cladophialophora bantiana (strain ATCC 10958 / CBS 173.52 / CDC B-1940 / NIH 8579)</name>
    <name type="common">Xylohypha bantiana</name>
    <dbReference type="NCBI Taxonomy" id="1442370"/>
    <lineage>
        <taxon>Eukaryota</taxon>
        <taxon>Fungi</taxon>
        <taxon>Dikarya</taxon>
        <taxon>Ascomycota</taxon>
        <taxon>Pezizomycotina</taxon>
        <taxon>Eurotiomycetes</taxon>
        <taxon>Chaetothyriomycetidae</taxon>
        <taxon>Chaetothyriales</taxon>
        <taxon>Herpotrichiellaceae</taxon>
        <taxon>Cladophialophora</taxon>
    </lineage>
</organism>
<dbReference type="AlphaFoldDB" id="A0A0D2HIA5"/>
<dbReference type="HOGENOM" id="CLU_157376_0_0_1"/>
<name>A0A0D2HIA5_CLAB1</name>
<dbReference type="EMBL" id="KN846988">
    <property type="protein sequence ID" value="KIW92968.1"/>
    <property type="molecule type" value="Genomic_DNA"/>
</dbReference>
<dbReference type="Proteomes" id="UP000053789">
    <property type="component" value="Unassembled WGS sequence"/>
</dbReference>
<reference evidence="1" key="1">
    <citation type="submission" date="2015-01" db="EMBL/GenBank/DDBJ databases">
        <title>The Genome Sequence of Cladophialophora bantiana CBS 173.52.</title>
        <authorList>
            <consortium name="The Broad Institute Genomics Platform"/>
            <person name="Cuomo C."/>
            <person name="de Hoog S."/>
            <person name="Gorbushina A."/>
            <person name="Stielow B."/>
            <person name="Teixiera M."/>
            <person name="Abouelleil A."/>
            <person name="Chapman S.B."/>
            <person name="Priest M."/>
            <person name="Young S.K."/>
            <person name="Wortman J."/>
            <person name="Nusbaum C."/>
            <person name="Birren B."/>
        </authorList>
    </citation>
    <scope>NUCLEOTIDE SEQUENCE [LARGE SCALE GENOMIC DNA]</scope>
    <source>
        <strain evidence="1">CBS 173.52</strain>
    </source>
</reference>
<dbReference type="VEuPathDB" id="FungiDB:Z519_06817"/>
<dbReference type="RefSeq" id="XP_016619637.1">
    <property type="nucleotide sequence ID" value="XM_016764555.1"/>
</dbReference>